<evidence type="ECO:0000313" key="2">
    <source>
        <dbReference type="Proteomes" id="UP000054911"/>
    </source>
</evidence>
<sequence length="141" mass="15361">MTSAINKAFAYLDPEHPTVRNALDEIAQLRRDAERYRLIRTGKALTVHVPVKDKHVIYFLADKPEPGFSEALDATVDVAIAKTRANQCKPGGCSSIGCEGGFYCFNADGTPKPDITPEQQEQIRAALAPYCAPATPKETQA</sequence>
<dbReference type="Proteomes" id="UP000054911">
    <property type="component" value="Unassembled WGS sequence"/>
</dbReference>
<dbReference type="AlphaFoldDB" id="A0A158E5B5"/>
<accession>A0A158E5B5</accession>
<reference evidence="1" key="1">
    <citation type="submission" date="2016-01" db="EMBL/GenBank/DDBJ databases">
        <authorList>
            <person name="Peeters C."/>
        </authorList>
    </citation>
    <scope>NUCLEOTIDE SEQUENCE [LARGE SCALE GENOMIC DNA]</scope>
    <source>
        <strain evidence="1">LMG 29323</strain>
    </source>
</reference>
<gene>
    <name evidence="1" type="ORF">AWB80_08169</name>
</gene>
<proteinExistence type="predicted"/>
<comment type="caution">
    <text evidence="1">The sequence shown here is derived from an EMBL/GenBank/DDBJ whole genome shotgun (WGS) entry which is preliminary data.</text>
</comment>
<protein>
    <submittedName>
        <fullName evidence="1">Uncharacterized protein</fullName>
    </submittedName>
</protein>
<dbReference type="EMBL" id="FCOE02000068">
    <property type="protein sequence ID" value="SAL01626.1"/>
    <property type="molecule type" value="Genomic_DNA"/>
</dbReference>
<name>A0A158E5B5_9BURK</name>
<dbReference type="RefSeq" id="WP_061180335.1">
    <property type="nucleotide sequence ID" value="NZ_FCOE02000068.1"/>
</dbReference>
<keyword evidence="2" id="KW-1185">Reference proteome</keyword>
<organism evidence="1 2">
    <name type="scientific">Caballeronia pedi</name>
    <dbReference type="NCBI Taxonomy" id="1777141"/>
    <lineage>
        <taxon>Bacteria</taxon>
        <taxon>Pseudomonadati</taxon>
        <taxon>Pseudomonadota</taxon>
        <taxon>Betaproteobacteria</taxon>
        <taxon>Burkholderiales</taxon>
        <taxon>Burkholderiaceae</taxon>
        <taxon>Caballeronia</taxon>
    </lineage>
</organism>
<dbReference type="STRING" id="1777141.AWB80_08169"/>
<evidence type="ECO:0000313" key="1">
    <source>
        <dbReference type="EMBL" id="SAL01626.1"/>
    </source>
</evidence>